<accession>A0ABR1LFF7</accession>
<reference evidence="3 4" key="1">
    <citation type="submission" date="2024-04" db="EMBL/GenBank/DDBJ databases">
        <title>Phyllosticta paracitricarpa is synonymous to the EU quarantine fungus P. citricarpa based on phylogenomic analyses.</title>
        <authorList>
            <consortium name="Lawrence Berkeley National Laboratory"/>
            <person name="Van ingen-buijs V.A."/>
            <person name="Van westerhoven A.C."/>
            <person name="Haridas S."/>
            <person name="Skiadas P."/>
            <person name="Martin F."/>
            <person name="Groenewald J.Z."/>
            <person name="Crous P.W."/>
            <person name="Seidl M.F."/>
        </authorList>
    </citation>
    <scope>NUCLEOTIDE SEQUENCE [LARGE SCALE GENOMIC DNA]</scope>
    <source>
        <strain evidence="3 4">CPC 17464</strain>
    </source>
</reference>
<organism evidence="3 4">
    <name type="scientific">Phyllosticta citribraziliensis</name>
    <dbReference type="NCBI Taxonomy" id="989973"/>
    <lineage>
        <taxon>Eukaryota</taxon>
        <taxon>Fungi</taxon>
        <taxon>Dikarya</taxon>
        <taxon>Ascomycota</taxon>
        <taxon>Pezizomycotina</taxon>
        <taxon>Dothideomycetes</taxon>
        <taxon>Dothideomycetes incertae sedis</taxon>
        <taxon>Botryosphaeriales</taxon>
        <taxon>Phyllostictaceae</taxon>
        <taxon>Phyllosticta</taxon>
    </lineage>
</organism>
<gene>
    <name evidence="3" type="ORF">J3D65DRAFT_604987</name>
</gene>
<name>A0ABR1LFF7_9PEZI</name>
<sequence length="338" mass="38917">MSSAKRPRLSQSQPADDAAKPHSDQPLSSNHRHDTFRLGELPPELVFRVNDYLPTASSLSLAATCKGLRQLLDSKTKQALREFEVFRKSLKSRQDRKALLTPRNEFLGFLRRDALSRAASFERGRENEALRVCSFCARLHSRSAFCAGQLMQPPETRKCRGVEEGAFRMCQHVGFEWNSLRTTPSFTRFDCQKCDRRTYSFHERANVPLWNQEPYVHFQLRTYRRILSYEPGTEVYGKDIRSRLGELCLNLCPHTVTSSKHFACIQNMEFVRDVREATCVGQELCIYPGCKTTFYLSWHTPWTIVGSRRGTISIVTERNLGRLEDATDPDWLIQCGLL</sequence>
<evidence type="ECO:0000313" key="3">
    <source>
        <dbReference type="EMBL" id="KAK7533947.1"/>
    </source>
</evidence>
<dbReference type="PROSITE" id="PS50181">
    <property type="entry name" value="FBOX"/>
    <property type="match status" value="1"/>
</dbReference>
<evidence type="ECO:0000256" key="1">
    <source>
        <dbReference type="SAM" id="MobiDB-lite"/>
    </source>
</evidence>
<dbReference type="Proteomes" id="UP001360953">
    <property type="component" value="Unassembled WGS sequence"/>
</dbReference>
<comment type="caution">
    <text evidence="3">The sequence shown here is derived from an EMBL/GenBank/DDBJ whole genome shotgun (WGS) entry which is preliminary data.</text>
</comment>
<dbReference type="GeneID" id="92031222"/>
<keyword evidence="4" id="KW-1185">Reference proteome</keyword>
<evidence type="ECO:0000313" key="4">
    <source>
        <dbReference type="Proteomes" id="UP001360953"/>
    </source>
</evidence>
<feature type="domain" description="F-box" evidence="2">
    <location>
        <begin position="35"/>
        <end position="83"/>
    </location>
</feature>
<dbReference type="EMBL" id="JBBPEH010000009">
    <property type="protein sequence ID" value="KAK7533947.1"/>
    <property type="molecule type" value="Genomic_DNA"/>
</dbReference>
<feature type="region of interest" description="Disordered" evidence="1">
    <location>
        <begin position="1"/>
        <end position="35"/>
    </location>
</feature>
<protein>
    <recommendedName>
        <fullName evidence="2">F-box domain-containing protein</fullName>
    </recommendedName>
</protein>
<evidence type="ECO:0000259" key="2">
    <source>
        <dbReference type="PROSITE" id="PS50181"/>
    </source>
</evidence>
<dbReference type="SUPFAM" id="SSF81383">
    <property type="entry name" value="F-box domain"/>
    <property type="match status" value="1"/>
</dbReference>
<proteinExistence type="predicted"/>
<dbReference type="RefSeq" id="XP_066652986.1">
    <property type="nucleotide sequence ID" value="XM_066798316.1"/>
</dbReference>
<dbReference type="InterPro" id="IPR036047">
    <property type="entry name" value="F-box-like_dom_sf"/>
</dbReference>
<dbReference type="InterPro" id="IPR001810">
    <property type="entry name" value="F-box_dom"/>
</dbReference>